<organism evidence="14 16">
    <name type="scientific">Xenopus laevis</name>
    <name type="common">African clawed frog</name>
    <dbReference type="NCBI Taxonomy" id="8355"/>
    <lineage>
        <taxon>Eukaryota</taxon>
        <taxon>Metazoa</taxon>
        <taxon>Chordata</taxon>
        <taxon>Craniata</taxon>
        <taxon>Vertebrata</taxon>
        <taxon>Euteleostomi</taxon>
        <taxon>Amphibia</taxon>
        <taxon>Batrachia</taxon>
        <taxon>Anura</taxon>
        <taxon>Pipoidea</taxon>
        <taxon>Pipidae</taxon>
        <taxon>Xenopodinae</taxon>
        <taxon>Xenopus</taxon>
        <taxon>Xenopus</taxon>
    </lineage>
</organism>
<keyword evidence="10" id="KW-1015">Disulfide bond</keyword>
<feature type="disulfide bond" evidence="10">
    <location>
        <begin position="180"/>
        <end position="187"/>
    </location>
</feature>
<feature type="transmembrane region" description="Helical" evidence="12">
    <location>
        <begin position="243"/>
        <end position="264"/>
    </location>
</feature>
<evidence type="ECO:0000256" key="1">
    <source>
        <dbReference type="ARBA" id="ARBA00004651"/>
    </source>
</evidence>
<dbReference type="PANTHER" id="PTHR22750">
    <property type="entry name" value="G-PROTEIN COUPLED RECEPTOR"/>
    <property type="match status" value="1"/>
</dbReference>
<evidence type="ECO:0000256" key="12">
    <source>
        <dbReference type="SAM" id="Phobius"/>
    </source>
</evidence>
<evidence type="ECO:0000256" key="11">
    <source>
        <dbReference type="RuleBase" id="RU000688"/>
    </source>
</evidence>
<dbReference type="InterPro" id="IPR017452">
    <property type="entry name" value="GPCR_Rhodpsn_7TM"/>
</dbReference>
<dbReference type="CDD" id="cd15349">
    <property type="entry name" value="7tmA_S1PR4_Edg6"/>
    <property type="match status" value="1"/>
</dbReference>
<dbReference type="InterPro" id="IPR000276">
    <property type="entry name" value="GPCR_Rhodpsn"/>
</dbReference>
<sequence>MNLTQEHLFCLELMANRNINIILWHYNLTGRLSGRSSKGIGIFHLLGIFISILIILENLSVLVAILRDPRLRRWVHCCLGNIALSDLMAGIFYLLNLFLSGATTFRLSPALWFLREGLLFTTLAASTFSLLVTAVERYCTMVILVTENNSVKSMRVQGLIVLCWVLAGVVGFLPLLGWNCLCEIESCSSLLPLYSRNYLFFSIMLLGVTLLGIIAAYCTIYYLVCTSGKRVTETNSSRRSFHLLKTVLIILSAFVICWSPLFFFLIVDFTCSPPSCKSPLGLEWVLAVAVLNSAINPLIYSFRSSEMRRAVLELFCCICIRTGMKLPACCQLGTEIMSGSSNEGSNKYRSNVRLSRAHSIRSPLTSISSAPSQ</sequence>
<keyword evidence="7 11" id="KW-0675">Receptor</keyword>
<evidence type="ECO:0000313" key="14">
    <source>
        <dbReference type="Proteomes" id="UP000186698"/>
    </source>
</evidence>
<accession>A0A8J1M4M1</accession>
<feature type="transmembrane region" description="Helical" evidence="12">
    <location>
        <begin position="42"/>
        <end position="66"/>
    </location>
</feature>
<keyword evidence="5 11" id="KW-0297">G-protein coupled receptor</keyword>
<evidence type="ECO:0000259" key="13">
    <source>
        <dbReference type="PROSITE" id="PS50262"/>
    </source>
</evidence>
<dbReference type="SMART" id="SM01381">
    <property type="entry name" value="7TM_GPCR_Srsx"/>
    <property type="match status" value="1"/>
</dbReference>
<dbReference type="SUPFAM" id="SSF81321">
    <property type="entry name" value="Family A G protein-coupled receptor-like"/>
    <property type="match status" value="1"/>
</dbReference>
<evidence type="ECO:0000256" key="10">
    <source>
        <dbReference type="PIRSR" id="PIRSR604061-50"/>
    </source>
</evidence>
<feature type="domain" description="G-protein coupled receptors family 1 profile" evidence="13">
    <location>
        <begin position="57"/>
        <end position="300"/>
    </location>
</feature>
<dbReference type="GO" id="GO:0007189">
    <property type="term" value="P:adenylate cyclase-activating G protein-coupled receptor signaling pathway"/>
    <property type="evidence" value="ECO:0000318"/>
    <property type="project" value="GO_Central"/>
</dbReference>
<evidence type="ECO:0000256" key="5">
    <source>
        <dbReference type="ARBA" id="ARBA00023040"/>
    </source>
</evidence>
<name>A0A8J1M4M1_XENLA</name>
<feature type="transmembrane region" description="Helical" evidence="12">
    <location>
        <begin position="118"/>
        <end position="135"/>
    </location>
</feature>
<evidence type="ECO:0000256" key="3">
    <source>
        <dbReference type="ARBA" id="ARBA00022692"/>
    </source>
</evidence>
<dbReference type="PROSITE" id="PS50262">
    <property type="entry name" value="G_PROTEIN_RECEP_F1_2"/>
    <property type="match status" value="1"/>
</dbReference>
<proteinExistence type="inferred from homology"/>
<gene>
    <name evidence="15 16" type="primary">s1pr4.S</name>
</gene>
<dbReference type="RefSeq" id="XP_041435989.1">
    <property type="nucleotide sequence ID" value="XM_041580055.1"/>
</dbReference>
<keyword evidence="8" id="KW-0325">Glycoprotein</keyword>
<evidence type="ECO:0000256" key="7">
    <source>
        <dbReference type="ARBA" id="ARBA00023170"/>
    </source>
</evidence>
<dbReference type="Gene3D" id="1.20.1070.10">
    <property type="entry name" value="Rhodopsin 7-helix transmembrane proteins"/>
    <property type="match status" value="1"/>
</dbReference>
<dbReference type="PRINTS" id="PR01523">
    <property type="entry name" value="S1PRECEPTOR"/>
</dbReference>
<feature type="transmembrane region" description="Helical" evidence="12">
    <location>
        <begin position="284"/>
        <end position="302"/>
    </location>
</feature>
<evidence type="ECO:0000256" key="2">
    <source>
        <dbReference type="ARBA" id="ARBA00022475"/>
    </source>
</evidence>
<comment type="similarity">
    <text evidence="11">Belongs to the G-protein coupled receptor 1 family.</text>
</comment>
<dbReference type="GO" id="GO:0004930">
    <property type="term" value="F:G protein-coupled receptor activity"/>
    <property type="evidence" value="ECO:0000318"/>
    <property type="project" value="GO_Central"/>
</dbReference>
<dbReference type="GO" id="GO:0005886">
    <property type="term" value="C:plasma membrane"/>
    <property type="evidence" value="ECO:0000318"/>
    <property type="project" value="GO_Central"/>
</dbReference>
<evidence type="ECO:0000256" key="6">
    <source>
        <dbReference type="ARBA" id="ARBA00023136"/>
    </source>
</evidence>
<keyword evidence="9 11" id="KW-0807">Transducer</keyword>
<feature type="transmembrane region" description="Helical" evidence="12">
    <location>
        <begin position="78"/>
        <end position="98"/>
    </location>
</feature>
<keyword evidence="6 12" id="KW-0472">Membrane</keyword>
<dbReference type="OrthoDB" id="9930460at2759"/>
<reference evidence="15 16" key="1">
    <citation type="submission" date="2025-04" db="UniProtKB">
        <authorList>
            <consortium name="RefSeq"/>
        </authorList>
    </citation>
    <scope>IDENTIFICATION</scope>
    <source>
        <strain evidence="15 16">J_2021</strain>
        <tissue evidence="15 16">Erythrocytes</tissue>
    </source>
</reference>
<dbReference type="KEGG" id="xla:108703677"/>
<dbReference type="Pfam" id="PF00001">
    <property type="entry name" value="7tm_1"/>
    <property type="match status" value="1"/>
</dbReference>
<dbReference type="PRINTS" id="PR00237">
    <property type="entry name" value="GPCRRHODOPSN"/>
</dbReference>
<evidence type="ECO:0000256" key="4">
    <source>
        <dbReference type="ARBA" id="ARBA00022989"/>
    </source>
</evidence>
<dbReference type="CTD" id="108703677"/>
<feature type="disulfide bond" evidence="10">
    <location>
        <begin position="271"/>
        <end position="276"/>
    </location>
</feature>
<protein>
    <submittedName>
        <fullName evidence="15 16">Sphingosine 1-phosphate receptor 4</fullName>
    </submittedName>
</protein>
<evidence type="ECO:0000313" key="15">
    <source>
        <dbReference type="RefSeq" id="XP_041435989.1"/>
    </source>
</evidence>
<dbReference type="GeneID" id="108703677"/>
<keyword evidence="3 11" id="KW-0812">Transmembrane</keyword>
<evidence type="ECO:0000313" key="16">
    <source>
        <dbReference type="RefSeq" id="XP_041435990.1"/>
    </source>
</evidence>
<dbReference type="AlphaFoldDB" id="A0A8J1M4M1"/>
<dbReference type="SMR" id="A0A8J1M4M1"/>
<dbReference type="GO" id="GO:0005737">
    <property type="term" value="C:cytoplasm"/>
    <property type="evidence" value="ECO:0000318"/>
    <property type="project" value="GO_Central"/>
</dbReference>
<keyword evidence="2" id="KW-1003">Cell membrane</keyword>
<comment type="subcellular location">
    <subcellularLocation>
        <location evidence="1">Cell membrane</location>
        <topology evidence="1">Multi-pass membrane protein</topology>
    </subcellularLocation>
</comment>
<evidence type="ECO:0000256" key="8">
    <source>
        <dbReference type="ARBA" id="ARBA00023180"/>
    </source>
</evidence>
<dbReference type="Proteomes" id="UP000186698">
    <property type="component" value="Chromosome 1S"/>
</dbReference>
<dbReference type="GO" id="GO:0038036">
    <property type="term" value="F:sphingosine-1-phosphate receptor activity"/>
    <property type="evidence" value="ECO:0007669"/>
    <property type="project" value="InterPro"/>
</dbReference>
<feature type="transmembrane region" description="Helical" evidence="12">
    <location>
        <begin position="156"/>
        <end position="178"/>
    </location>
</feature>
<keyword evidence="4 12" id="KW-1133">Transmembrane helix</keyword>
<evidence type="ECO:0000256" key="9">
    <source>
        <dbReference type="ARBA" id="ARBA00023224"/>
    </source>
</evidence>
<dbReference type="PROSITE" id="PS00237">
    <property type="entry name" value="G_PROTEIN_RECEP_F1_1"/>
    <property type="match status" value="1"/>
</dbReference>
<dbReference type="RefSeq" id="XP_041435990.1">
    <property type="nucleotide sequence ID" value="XM_041580056.1"/>
</dbReference>
<feature type="transmembrane region" description="Helical" evidence="12">
    <location>
        <begin position="198"/>
        <end position="223"/>
    </location>
</feature>
<keyword evidence="14" id="KW-1185">Reference proteome</keyword>
<dbReference type="InterPro" id="IPR004061">
    <property type="entry name" value="S1P_rcpt"/>
</dbReference>